<accession>A0ABT5T3P2</accession>
<keyword evidence="1" id="KW-1133">Transmembrane helix</keyword>
<dbReference type="EMBL" id="JAQZSM010000001">
    <property type="protein sequence ID" value="MDD7969731.1"/>
    <property type="molecule type" value="Genomic_DNA"/>
</dbReference>
<evidence type="ECO:0000313" key="3">
    <source>
        <dbReference type="Proteomes" id="UP001431784"/>
    </source>
</evidence>
<reference evidence="2" key="1">
    <citation type="submission" date="2023-02" db="EMBL/GenBank/DDBJ databases">
        <title>Description of Roseinatronobacter alkalisoli sp. nov., an alkaliphilic bacerium isolated from soda soil.</title>
        <authorList>
            <person name="Wei W."/>
        </authorList>
    </citation>
    <scope>NUCLEOTIDE SEQUENCE</scope>
    <source>
        <strain evidence="2">HJB301</strain>
    </source>
</reference>
<proteinExistence type="predicted"/>
<dbReference type="RefSeq" id="WP_274350218.1">
    <property type="nucleotide sequence ID" value="NZ_JAQZSM010000001.1"/>
</dbReference>
<name>A0ABT5T3P2_9RHOB</name>
<protein>
    <submittedName>
        <fullName evidence="2">Uncharacterized protein</fullName>
    </submittedName>
</protein>
<organism evidence="2 3">
    <name type="scientific">Roseinatronobacter alkalisoli</name>
    <dbReference type="NCBI Taxonomy" id="3028235"/>
    <lineage>
        <taxon>Bacteria</taxon>
        <taxon>Pseudomonadati</taxon>
        <taxon>Pseudomonadota</taxon>
        <taxon>Alphaproteobacteria</taxon>
        <taxon>Rhodobacterales</taxon>
        <taxon>Paracoccaceae</taxon>
        <taxon>Roseinatronobacter</taxon>
    </lineage>
</organism>
<feature type="transmembrane region" description="Helical" evidence="1">
    <location>
        <begin position="33"/>
        <end position="52"/>
    </location>
</feature>
<dbReference type="Proteomes" id="UP001431784">
    <property type="component" value="Unassembled WGS sequence"/>
</dbReference>
<keyword evidence="3" id="KW-1185">Reference proteome</keyword>
<comment type="caution">
    <text evidence="2">The sequence shown here is derived from an EMBL/GenBank/DDBJ whole genome shotgun (WGS) entry which is preliminary data.</text>
</comment>
<evidence type="ECO:0000256" key="1">
    <source>
        <dbReference type="SAM" id="Phobius"/>
    </source>
</evidence>
<keyword evidence="1" id="KW-0472">Membrane</keyword>
<gene>
    <name evidence="2" type="ORF">PUT78_01350</name>
</gene>
<keyword evidence="1" id="KW-0812">Transmembrane</keyword>
<sequence length="190" mass="21011">MIMEFLAVIVAGFGGFGVAHFLHRISWRSLPDWIAPFGAAGGMLLMVIWLEYTWAGRFEAGLPDDVTVVSKNEVRIWYRPWTYIVPLSTRITAIDNRVRQTNRVNPDLVLTGIVLKERWALTFGFQSLFDCANARRSDLTEGTRLDDAGIPLDAEWYQLTPDDPFLTVACGGGAAYGGPREEGADSGGRG</sequence>
<evidence type="ECO:0000313" key="2">
    <source>
        <dbReference type="EMBL" id="MDD7969731.1"/>
    </source>
</evidence>